<dbReference type="SUPFAM" id="SSF143575">
    <property type="entry name" value="GAS2 domain-like"/>
    <property type="match status" value="1"/>
</dbReference>
<dbReference type="InterPro" id="IPR003108">
    <property type="entry name" value="GAR_dom"/>
</dbReference>
<dbReference type="Gene3D" id="1.20.58.60">
    <property type="match status" value="14"/>
</dbReference>
<keyword evidence="4" id="KW-0206">Cytoskeleton</keyword>
<dbReference type="InterPro" id="IPR011992">
    <property type="entry name" value="EF-hand-dom_pair"/>
</dbReference>
<dbReference type="Pfam" id="PF02187">
    <property type="entry name" value="GAS2"/>
    <property type="match status" value="1"/>
</dbReference>
<feature type="domain" description="EF-hand" evidence="7">
    <location>
        <begin position="1843"/>
        <end position="1878"/>
    </location>
</feature>
<dbReference type="PROSITE" id="PS00018">
    <property type="entry name" value="EF_HAND_1"/>
    <property type="match status" value="2"/>
</dbReference>
<evidence type="ECO:0000256" key="3">
    <source>
        <dbReference type="ARBA" id="ARBA00022837"/>
    </source>
</evidence>
<dbReference type="InterPro" id="IPR036534">
    <property type="entry name" value="GAR_dom_sf"/>
</dbReference>
<feature type="region of interest" description="Disordered" evidence="6">
    <location>
        <begin position="1708"/>
        <end position="1788"/>
    </location>
</feature>
<feature type="coiled-coil region" evidence="5">
    <location>
        <begin position="723"/>
        <end position="772"/>
    </location>
</feature>
<accession>A0A8S3YVK7</accession>
<dbReference type="SUPFAM" id="SSF46966">
    <property type="entry name" value="Spectrin repeat"/>
    <property type="match status" value="11"/>
</dbReference>
<name>A0A8S3YVK7_9EUPU</name>
<dbReference type="CDD" id="cd00176">
    <property type="entry name" value="SPEC"/>
    <property type="match status" value="8"/>
</dbReference>
<dbReference type="GO" id="GO:0008017">
    <property type="term" value="F:microtubule binding"/>
    <property type="evidence" value="ECO:0007669"/>
    <property type="project" value="InterPro"/>
</dbReference>
<keyword evidence="5" id="KW-0175">Coiled coil</keyword>
<organism evidence="9 10">
    <name type="scientific">Candidula unifasciata</name>
    <dbReference type="NCBI Taxonomy" id="100452"/>
    <lineage>
        <taxon>Eukaryota</taxon>
        <taxon>Metazoa</taxon>
        <taxon>Spiralia</taxon>
        <taxon>Lophotrochozoa</taxon>
        <taxon>Mollusca</taxon>
        <taxon>Gastropoda</taxon>
        <taxon>Heterobranchia</taxon>
        <taxon>Euthyneura</taxon>
        <taxon>Panpulmonata</taxon>
        <taxon>Eupulmonata</taxon>
        <taxon>Stylommatophora</taxon>
        <taxon>Helicina</taxon>
        <taxon>Helicoidea</taxon>
        <taxon>Geomitridae</taxon>
        <taxon>Candidula</taxon>
    </lineage>
</organism>
<dbReference type="GO" id="GO:0005509">
    <property type="term" value="F:calcium ion binding"/>
    <property type="evidence" value="ECO:0007669"/>
    <property type="project" value="InterPro"/>
</dbReference>
<protein>
    <recommendedName>
        <fullName evidence="11">Dystonin</fullName>
    </recommendedName>
</protein>
<evidence type="ECO:0000256" key="4">
    <source>
        <dbReference type="ARBA" id="ARBA00023212"/>
    </source>
</evidence>
<gene>
    <name evidence="9" type="ORF">CUNI_LOCUS6661</name>
</gene>
<comment type="subcellular location">
    <subcellularLocation>
        <location evidence="1">Cytoplasm</location>
        <location evidence="1">Cytoskeleton</location>
    </subcellularLocation>
</comment>
<evidence type="ECO:0000256" key="2">
    <source>
        <dbReference type="ARBA" id="ARBA00022490"/>
    </source>
</evidence>
<feature type="domain" description="GAR" evidence="8">
    <location>
        <begin position="1918"/>
        <end position="1990"/>
    </location>
</feature>
<feature type="non-terminal residue" evidence="9">
    <location>
        <position position="1990"/>
    </location>
</feature>
<evidence type="ECO:0000256" key="5">
    <source>
        <dbReference type="SAM" id="Coils"/>
    </source>
</evidence>
<dbReference type="InterPro" id="IPR043197">
    <property type="entry name" value="Plakin"/>
</dbReference>
<dbReference type="Gene3D" id="1.10.238.10">
    <property type="entry name" value="EF-hand"/>
    <property type="match status" value="1"/>
</dbReference>
<feature type="non-terminal residue" evidence="9">
    <location>
        <position position="1"/>
    </location>
</feature>
<comment type="caution">
    <text evidence="9">The sequence shown here is derived from an EMBL/GenBank/DDBJ whole genome shotgun (WGS) entry which is preliminary data.</text>
</comment>
<keyword evidence="10" id="KW-1185">Reference proteome</keyword>
<feature type="domain" description="EF-hand" evidence="7">
    <location>
        <begin position="1879"/>
        <end position="1914"/>
    </location>
</feature>
<dbReference type="InterPro" id="IPR002017">
    <property type="entry name" value="Spectrin_repeat"/>
</dbReference>
<dbReference type="CDD" id="cd00051">
    <property type="entry name" value="EFh"/>
    <property type="match status" value="1"/>
</dbReference>
<proteinExistence type="predicted"/>
<dbReference type="GO" id="GO:0042060">
    <property type="term" value="P:wound healing"/>
    <property type="evidence" value="ECO:0007669"/>
    <property type="project" value="TreeGrafter"/>
</dbReference>
<dbReference type="EMBL" id="CAJHNH020001024">
    <property type="protein sequence ID" value="CAG5121103.1"/>
    <property type="molecule type" value="Genomic_DNA"/>
</dbReference>
<feature type="compositionally biased region" description="Basic and acidic residues" evidence="6">
    <location>
        <begin position="1759"/>
        <end position="1782"/>
    </location>
</feature>
<dbReference type="GO" id="GO:0005882">
    <property type="term" value="C:intermediate filament"/>
    <property type="evidence" value="ECO:0007669"/>
    <property type="project" value="TreeGrafter"/>
</dbReference>
<sequence length="1990" mass="227255">VNLLLSQQERVKTKVQQRQAEVERNLEEVHQVMEMLKGLHKKIDTAVTTVDSLKPVGTGLGQIKDQQEELKKFSKAQVEGLQKELEHLNRSIQSLGQTTASGVSSGGLDEDLEALHERWSELSDKVSERERSLDKALLQSGKFKDALTSLMTWIAETEETIANQTPASPEFRVIKGQLQEQKLLQKMIDDRAASVAAVRDSSMWSQLGEAERHQVIHELESLSQRWTAVTDSVAQRTKLLEKLSDVARQYQDVQEPVLAWLEQADKKFASLEPKSPDPGAIGQIIVELKHLQEEISTHESSVKELSVLGSQLQEFCRGETGTAVQAKIGDIHKQFGDLKIRVEDSLEQMEEALPLAQHFQEAHGKFMQWVASVEQELKEAHGTDTEQDIQALLRQLEAVQPYFEVINNEGAELAEATPNDAGLHVEETISRDIHKYDAVRQQIEKRAQKFQMSTQKSVECLKELDELLDWFGIGETKLSSLSPISTEPETLEQQLAEAKTFCVEIGNQKSRIRSAVTAGKKLLRDSSLGGDDIINNKIDLLKNKSDAVGAGAAERLGELEQTLPLAKSFHETHQDLVIWLEEIEPVLTELEVVTVDTQEVKKQQEMMKALKQDVADHKPVIDRLNRTGSALIQLVSPEAAQDVQEKLDEDNSRIEDVRSGVRERSNSIDMAMQQSAEFTDKLENMLETLTTTAETVQNAEPIAAHPDKIREQIEENKVVDEEMQMKSNALESVKEAAEELMKQAGSVADPAVRDVQQKLEELTRLYHDILNNCHDRSRALEDALTVSEKFWDDLNTLSGSIKELQDGLANQERPALEPAAIREQQEELETLKEDLAITQADLEDLQQTGDQLMLLVGDPEKPEIKKNLDDTEETLNTISNQVTALLLLLKLLVWLQIQEETFNQFEPISTEFDSIKSQWNDVRVFKSVIDPKHVAIEALNQQAEELVKDCSQQQAVVIREPVAGVNQRWDALQTSIGDRKRDIQMAFLSLGQIDQAYKNFRSWLDGVNSMLEELEPVYGDPKIVEMELAKLRIVRNDIAVHQDNLHSLSEETGKIIARDNTTESSSLKKKMEDLVTDWNMMKEKAKKRQSQLEDARREARGFTEELHDILVKINSLDSHMITSQPVGGLPETAREQLERFLEVYEMMNKLEPAIQSLQLMSEKLATKSHGAPAASIRYNMANLHQRWDHMKGRATDRRKKLEDAVVLAKNFHEELNKFIGWLTDTEKILNNLQPVSRLVDRVTRQIEDHRVLQKDVSDHREAMFALDKMGTHLKYFSQKHDVVLIKNLLSSAQHRWEKIVSRSAERTRHLERGYKEAKQFYDSWKDLVQWLKEAEQALDSETTVSNEPDKIKVQIAKHKEFQRRLGGKQPVYDGINRAGSAVQDRCPADDKPAIQALLTDLKNRWNAVCGRSVDRQRKLEEGLLFTGQFNVALEALLDWLAKVEPSLAEDTPVHGDLDTVSGFLEAHKAFQQELGARAQTIQFVRKSAKDLLEKASEDMSHVQSHLIELSALWDRVCKLSVSKQERLEHAHTLAEEFHDKAHGLLDWLASAERELRFKGVIPDEESLIAQQTHDHKKFEESMLRKEAVLRETLNIGQEIMKRCHQDAVSTMKHWLGVLRTRWEELMGLSRQRQKRLMEAATAARQNNLLLEQLLSWLNGAEAKLAEQDKVPIPRDQQVIEELMQQHQSFQSDMSSKQPDVDRITRADKRKAGFDSSASHIPNFRGPRGTPRSKIPTIRTPETSGRRTPDVSGRITPDVSGRRTPDHLSGRRTPDHLSGRRTPEPGFHNPRVGALVNKWRQVWLMAMDRQRKLQDALDYLNEMERLKTFDFDEWRKRYLRWMNHNKARIIDFFRKQDRDRDGRVTRREFIEGILMSKFPSSRLEMEAVADIFDRDGDGFINYKEFVAALKPDREPKPESEAEKILDEVRRQVSRCTCVKQFKIHKIGEGKYRFGDSQKLRLVRILRSTVMVRVGGGWIALDEFLVKNDPCR</sequence>
<evidence type="ECO:0000256" key="1">
    <source>
        <dbReference type="ARBA" id="ARBA00004245"/>
    </source>
</evidence>
<dbReference type="SMART" id="SM00054">
    <property type="entry name" value="EFh"/>
    <property type="match status" value="2"/>
</dbReference>
<dbReference type="GO" id="GO:0045104">
    <property type="term" value="P:intermediate filament cytoskeleton organization"/>
    <property type="evidence" value="ECO:0007669"/>
    <property type="project" value="InterPro"/>
</dbReference>
<evidence type="ECO:0008006" key="11">
    <source>
        <dbReference type="Google" id="ProtNLM"/>
    </source>
</evidence>
<keyword evidence="3" id="KW-0106">Calcium</keyword>
<evidence type="ECO:0000259" key="8">
    <source>
        <dbReference type="PROSITE" id="PS51460"/>
    </source>
</evidence>
<evidence type="ECO:0000313" key="9">
    <source>
        <dbReference type="EMBL" id="CAG5121103.1"/>
    </source>
</evidence>
<dbReference type="InterPro" id="IPR002048">
    <property type="entry name" value="EF_hand_dom"/>
</dbReference>
<feature type="coiled-coil region" evidence="5">
    <location>
        <begin position="64"/>
        <end position="98"/>
    </location>
</feature>
<dbReference type="GO" id="GO:0005886">
    <property type="term" value="C:plasma membrane"/>
    <property type="evidence" value="ECO:0007669"/>
    <property type="project" value="UniProtKB-SubCell"/>
</dbReference>
<reference evidence="9" key="1">
    <citation type="submission" date="2021-04" db="EMBL/GenBank/DDBJ databases">
        <authorList>
            <consortium name="Molecular Ecology Group"/>
        </authorList>
    </citation>
    <scope>NUCLEOTIDE SEQUENCE</scope>
</reference>
<feature type="coiled-coil region" evidence="5">
    <location>
        <begin position="821"/>
        <end position="881"/>
    </location>
</feature>
<keyword evidence="2" id="KW-0963">Cytoplasm</keyword>
<dbReference type="GO" id="GO:0005737">
    <property type="term" value="C:cytoplasm"/>
    <property type="evidence" value="ECO:0007669"/>
    <property type="project" value="TreeGrafter"/>
</dbReference>
<dbReference type="Gene3D" id="3.30.920.20">
    <property type="entry name" value="Gas2-like domain"/>
    <property type="match status" value="1"/>
</dbReference>
<dbReference type="SMART" id="SM00150">
    <property type="entry name" value="SPEC"/>
    <property type="match status" value="16"/>
</dbReference>
<dbReference type="Proteomes" id="UP000678393">
    <property type="component" value="Unassembled WGS sequence"/>
</dbReference>
<evidence type="ECO:0000256" key="6">
    <source>
        <dbReference type="SAM" id="MobiDB-lite"/>
    </source>
</evidence>
<dbReference type="PROSITE" id="PS51460">
    <property type="entry name" value="GAR"/>
    <property type="match status" value="1"/>
</dbReference>
<dbReference type="PANTHER" id="PTHR23169">
    <property type="entry name" value="ENVOPLAKIN"/>
    <property type="match status" value="1"/>
</dbReference>
<evidence type="ECO:0000313" key="10">
    <source>
        <dbReference type="Proteomes" id="UP000678393"/>
    </source>
</evidence>
<dbReference type="SMART" id="SM00243">
    <property type="entry name" value="GAS2"/>
    <property type="match status" value="1"/>
</dbReference>
<dbReference type="PANTHER" id="PTHR23169:SF23">
    <property type="entry name" value="SHORT STOP, ISOFORM H"/>
    <property type="match status" value="1"/>
</dbReference>
<dbReference type="FunFam" id="1.20.58.60:FF:000001">
    <property type="entry name" value="Microtubule-actin cross-linking factor 1"/>
    <property type="match status" value="2"/>
</dbReference>
<dbReference type="InterPro" id="IPR018159">
    <property type="entry name" value="Spectrin/alpha-actinin"/>
</dbReference>
<dbReference type="InterPro" id="IPR018247">
    <property type="entry name" value="EF_Hand_1_Ca_BS"/>
</dbReference>
<dbReference type="Pfam" id="PF00435">
    <property type="entry name" value="Spectrin"/>
    <property type="match status" value="11"/>
</dbReference>
<dbReference type="OrthoDB" id="2250192at2759"/>
<dbReference type="Pfam" id="PF13499">
    <property type="entry name" value="EF-hand_7"/>
    <property type="match status" value="1"/>
</dbReference>
<evidence type="ECO:0000259" key="7">
    <source>
        <dbReference type="PROSITE" id="PS50222"/>
    </source>
</evidence>
<dbReference type="PROSITE" id="PS50222">
    <property type="entry name" value="EF_HAND_2"/>
    <property type="match status" value="2"/>
</dbReference>
<dbReference type="SUPFAM" id="SSF47473">
    <property type="entry name" value="EF-hand"/>
    <property type="match status" value="1"/>
</dbReference>
<dbReference type="GO" id="GO:0005198">
    <property type="term" value="F:structural molecule activity"/>
    <property type="evidence" value="ECO:0007669"/>
    <property type="project" value="TreeGrafter"/>
</dbReference>